<feature type="domain" description="EAL" evidence="5">
    <location>
        <begin position="331"/>
        <end position="585"/>
    </location>
</feature>
<dbReference type="Proteomes" id="UP000189545">
    <property type="component" value="Chromosome"/>
</dbReference>
<evidence type="ECO:0000259" key="4">
    <source>
        <dbReference type="PROSITE" id="PS50110"/>
    </source>
</evidence>
<evidence type="ECO:0000259" key="6">
    <source>
        <dbReference type="PROSITE" id="PS50887"/>
    </source>
</evidence>
<dbReference type="InterPro" id="IPR043128">
    <property type="entry name" value="Rev_trsase/Diguanyl_cyclase"/>
</dbReference>
<dbReference type="EMBL" id="CP014782">
    <property type="protein sequence ID" value="AQS38707.1"/>
    <property type="molecule type" value="Genomic_DNA"/>
</dbReference>
<dbReference type="PROSITE" id="PS50110">
    <property type="entry name" value="RESPONSE_REGULATORY"/>
    <property type="match status" value="1"/>
</dbReference>
<dbReference type="PANTHER" id="PTHR33121:SF71">
    <property type="entry name" value="OXYGEN SENSOR PROTEIN DOSP"/>
    <property type="match status" value="1"/>
</dbReference>
<dbReference type="SMART" id="SM00267">
    <property type="entry name" value="GGDEF"/>
    <property type="match status" value="1"/>
</dbReference>
<dbReference type="EC" id="3.1.4.52" evidence="1"/>
<dbReference type="InterPro" id="IPR050706">
    <property type="entry name" value="Cyclic-di-GMP_PDE-like"/>
</dbReference>
<name>A0A1S6HT34_9GAMM</name>
<dbReference type="PANTHER" id="PTHR33121">
    <property type="entry name" value="CYCLIC DI-GMP PHOSPHODIESTERASE PDEF"/>
    <property type="match status" value="1"/>
</dbReference>
<dbReference type="Pfam" id="PF00072">
    <property type="entry name" value="Response_reg"/>
    <property type="match status" value="1"/>
</dbReference>
<dbReference type="SUPFAM" id="SSF52172">
    <property type="entry name" value="CheY-like"/>
    <property type="match status" value="1"/>
</dbReference>
<dbReference type="Gene3D" id="3.20.20.450">
    <property type="entry name" value="EAL domain"/>
    <property type="match status" value="1"/>
</dbReference>
<gene>
    <name evidence="7" type="ORF">Sps_03580</name>
</gene>
<keyword evidence="8" id="KW-1185">Reference proteome</keyword>
<dbReference type="InterPro" id="IPR001633">
    <property type="entry name" value="EAL_dom"/>
</dbReference>
<evidence type="ECO:0000256" key="3">
    <source>
        <dbReference type="PROSITE-ProRule" id="PRU00169"/>
    </source>
</evidence>
<feature type="domain" description="Response regulatory" evidence="4">
    <location>
        <begin position="9"/>
        <end position="126"/>
    </location>
</feature>
<dbReference type="Gene3D" id="3.40.50.2300">
    <property type="match status" value="1"/>
</dbReference>
<dbReference type="Pfam" id="PF00990">
    <property type="entry name" value="GGDEF"/>
    <property type="match status" value="1"/>
</dbReference>
<dbReference type="NCBIfam" id="TIGR00254">
    <property type="entry name" value="GGDEF"/>
    <property type="match status" value="1"/>
</dbReference>
<dbReference type="KEGG" id="spsw:Sps_03580"/>
<dbReference type="CDD" id="cd01948">
    <property type="entry name" value="EAL"/>
    <property type="match status" value="1"/>
</dbReference>
<reference evidence="7 8" key="1">
    <citation type="submission" date="2016-03" db="EMBL/GenBank/DDBJ databases">
        <title>Complete genome sequence of Shewanella psychrophila WP2, a deep sea bacterium isolated from west Pacific sediment.</title>
        <authorList>
            <person name="Xu G."/>
            <person name="Jian H."/>
        </authorList>
    </citation>
    <scope>NUCLEOTIDE SEQUENCE [LARGE SCALE GENOMIC DNA]</scope>
    <source>
        <strain evidence="7 8">WP2</strain>
    </source>
</reference>
<dbReference type="GO" id="GO:0000160">
    <property type="term" value="P:phosphorelay signal transduction system"/>
    <property type="evidence" value="ECO:0007669"/>
    <property type="project" value="InterPro"/>
</dbReference>
<dbReference type="InterPro" id="IPR035919">
    <property type="entry name" value="EAL_sf"/>
</dbReference>
<dbReference type="CDD" id="cd01949">
    <property type="entry name" value="GGDEF"/>
    <property type="match status" value="1"/>
</dbReference>
<evidence type="ECO:0000259" key="5">
    <source>
        <dbReference type="PROSITE" id="PS50883"/>
    </source>
</evidence>
<dbReference type="SUPFAM" id="SSF55073">
    <property type="entry name" value="Nucleotide cyclase"/>
    <property type="match status" value="1"/>
</dbReference>
<protein>
    <recommendedName>
        <fullName evidence="1">cyclic-guanylate-specific phosphodiesterase</fullName>
        <ecNumber evidence="1">3.1.4.52</ecNumber>
    </recommendedName>
</protein>
<dbReference type="AlphaFoldDB" id="A0A1S6HT34"/>
<dbReference type="InterPro" id="IPR029787">
    <property type="entry name" value="Nucleotide_cyclase"/>
</dbReference>
<evidence type="ECO:0000256" key="2">
    <source>
        <dbReference type="ARBA" id="ARBA00022636"/>
    </source>
</evidence>
<keyword evidence="3" id="KW-0597">Phosphoprotein</keyword>
<dbReference type="SUPFAM" id="SSF141868">
    <property type="entry name" value="EAL domain-like"/>
    <property type="match status" value="1"/>
</dbReference>
<dbReference type="InterPro" id="IPR011006">
    <property type="entry name" value="CheY-like_superfamily"/>
</dbReference>
<sequence>MKNQDKTLNILLVEDNRAMSAVIIELLSHTQLSLSITSTDTGQGALEKLKANRFDCVLLDYELPDYNANEVLKRLQNKQLLSMPIIVLTGHSQEKLANDVLALGAIDFITKAECSPEKLNRAITYAISRNQFRISQANEEKAQISQLLDTATAETNHLLNYDRLTDLPNRELFKAYLNKSIARACRHQLNVCLLYIDLDNFKCINDSLGHDLGDKALIAFCHRLQSIIRSNDALCRVGEDEFAIYLDFIENASDTAIVAEKIIRLTTIPVKIDNHEIYLYCSIGICYHSQFTGNSETLLSNAQTAMLSVKKNGKNNFIYFSHEMTTKAQKRLYLEQEIRLALANDDFHMVYQPKVDVKTQRVTGAEALIRWHHPKNGVIPPNEFIPVAEQSDLILKLDSYILDKVINQISQWQEEGLEVPVISVNIPSREFQRGDLVSCVQGTLRKYQVVGNKLEIEITERLLMERCEENIKILNHLKDLDIHISVDDFGTGYSSLSYLVQFPCDVLKIDKSFIDQLPQSKDNCKIVEAIIMLAHKLGKRVVAEGVETEVQYQYLSSLGCDQIQGYYFDKPLNIKDFSIKLDKIKFKDFANISQIKAC</sequence>
<dbReference type="InterPro" id="IPR000160">
    <property type="entry name" value="GGDEF_dom"/>
</dbReference>
<dbReference type="SMART" id="SM00052">
    <property type="entry name" value="EAL"/>
    <property type="match status" value="1"/>
</dbReference>
<dbReference type="PROSITE" id="PS50887">
    <property type="entry name" value="GGDEF"/>
    <property type="match status" value="1"/>
</dbReference>
<dbReference type="Pfam" id="PF00563">
    <property type="entry name" value="EAL"/>
    <property type="match status" value="1"/>
</dbReference>
<dbReference type="Gene3D" id="3.30.70.270">
    <property type="match status" value="1"/>
</dbReference>
<dbReference type="CDD" id="cd00156">
    <property type="entry name" value="REC"/>
    <property type="match status" value="1"/>
</dbReference>
<keyword evidence="2" id="KW-0973">c-di-GMP</keyword>
<dbReference type="PROSITE" id="PS50883">
    <property type="entry name" value="EAL"/>
    <property type="match status" value="1"/>
</dbReference>
<feature type="domain" description="GGDEF" evidence="6">
    <location>
        <begin position="189"/>
        <end position="322"/>
    </location>
</feature>
<evidence type="ECO:0000313" key="8">
    <source>
        <dbReference type="Proteomes" id="UP000189545"/>
    </source>
</evidence>
<dbReference type="FunFam" id="3.20.20.450:FF:000001">
    <property type="entry name" value="Cyclic di-GMP phosphodiesterase yahA"/>
    <property type="match status" value="1"/>
</dbReference>
<accession>A0A1S6HT34</accession>
<dbReference type="SMART" id="SM00448">
    <property type="entry name" value="REC"/>
    <property type="match status" value="1"/>
</dbReference>
<dbReference type="RefSeq" id="WP_077753714.1">
    <property type="nucleotide sequence ID" value="NZ_CP014782.1"/>
</dbReference>
<dbReference type="OrthoDB" id="9816034at2"/>
<dbReference type="GO" id="GO:0071111">
    <property type="term" value="F:cyclic-guanylate-specific phosphodiesterase activity"/>
    <property type="evidence" value="ECO:0007669"/>
    <property type="project" value="UniProtKB-EC"/>
</dbReference>
<organism evidence="7 8">
    <name type="scientific">Shewanella psychrophila</name>
    <dbReference type="NCBI Taxonomy" id="225848"/>
    <lineage>
        <taxon>Bacteria</taxon>
        <taxon>Pseudomonadati</taxon>
        <taxon>Pseudomonadota</taxon>
        <taxon>Gammaproteobacteria</taxon>
        <taxon>Alteromonadales</taxon>
        <taxon>Shewanellaceae</taxon>
        <taxon>Shewanella</taxon>
    </lineage>
</organism>
<dbReference type="STRING" id="225848.Sps_03580"/>
<proteinExistence type="predicted"/>
<dbReference type="InterPro" id="IPR001789">
    <property type="entry name" value="Sig_transdc_resp-reg_receiver"/>
</dbReference>
<evidence type="ECO:0000256" key="1">
    <source>
        <dbReference type="ARBA" id="ARBA00012282"/>
    </source>
</evidence>
<evidence type="ECO:0000313" key="7">
    <source>
        <dbReference type="EMBL" id="AQS38707.1"/>
    </source>
</evidence>
<feature type="modified residue" description="4-aspartylphosphate" evidence="3">
    <location>
        <position position="60"/>
    </location>
</feature>